<evidence type="ECO:0000256" key="1">
    <source>
        <dbReference type="SAM" id="SignalP"/>
    </source>
</evidence>
<dbReference type="NCBIfam" id="NF040554">
    <property type="entry name" value="mini_HHHH"/>
    <property type="match status" value="1"/>
</dbReference>
<reference evidence="2 3" key="1">
    <citation type="submission" date="2024-05" db="EMBL/GenBank/DDBJ databases">
        <title>Burkholderia sp. Nov. a novel bacteria isolated from rhizosphere soil of Camellia sinensis.</title>
        <authorList>
            <person name="Dong Y."/>
        </authorList>
    </citation>
    <scope>NUCLEOTIDE SEQUENCE [LARGE SCALE GENOMIC DNA]</scope>
    <source>
        <strain evidence="2 3">GS2Y</strain>
    </source>
</reference>
<protein>
    <submittedName>
        <fullName evidence="2">HHHH-motif protein</fullName>
    </submittedName>
</protein>
<organism evidence="2 3">
    <name type="scientific">Burkholderia theae</name>
    <dbReference type="NCBI Taxonomy" id="3143496"/>
    <lineage>
        <taxon>Bacteria</taxon>
        <taxon>Pseudomonadati</taxon>
        <taxon>Pseudomonadota</taxon>
        <taxon>Betaproteobacteria</taxon>
        <taxon>Burkholderiales</taxon>
        <taxon>Burkholderiaceae</taxon>
        <taxon>Burkholderia</taxon>
    </lineage>
</organism>
<comment type="caution">
    <text evidence="2">The sequence shown here is derived from an EMBL/GenBank/DDBJ whole genome shotgun (WGS) entry which is preliminary data.</text>
</comment>
<name>A0ABU9WG64_9BURK</name>
<feature type="signal peptide" evidence="1">
    <location>
        <begin position="1"/>
        <end position="22"/>
    </location>
</feature>
<dbReference type="Proteomes" id="UP001466933">
    <property type="component" value="Unassembled WGS sequence"/>
</dbReference>
<dbReference type="RefSeq" id="WP_343492049.1">
    <property type="nucleotide sequence ID" value="NZ_JBCPYA010000003.1"/>
</dbReference>
<keyword evidence="1" id="KW-0732">Signal</keyword>
<keyword evidence="3" id="KW-1185">Reference proteome</keyword>
<feature type="chain" id="PRO_5047457361" evidence="1">
    <location>
        <begin position="23"/>
        <end position="47"/>
    </location>
</feature>
<sequence>MKRAKALLLVGLVTAAAFSALAPEAAQASPHKVCHFHHLHRTCHWVR</sequence>
<accession>A0ABU9WG64</accession>
<evidence type="ECO:0000313" key="2">
    <source>
        <dbReference type="EMBL" id="MEN2470596.1"/>
    </source>
</evidence>
<evidence type="ECO:0000313" key="3">
    <source>
        <dbReference type="Proteomes" id="UP001466933"/>
    </source>
</evidence>
<gene>
    <name evidence="2" type="ORF">VOI36_11905</name>
</gene>
<proteinExistence type="predicted"/>
<dbReference type="EMBL" id="JBCPYA010000003">
    <property type="protein sequence ID" value="MEN2470596.1"/>
    <property type="molecule type" value="Genomic_DNA"/>
</dbReference>